<dbReference type="FunFam" id="3.40.1160.10:FF:000004">
    <property type="entry name" value="Acetylglutamate kinase"/>
    <property type="match status" value="1"/>
</dbReference>
<evidence type="ECO:0000256" key="1">
    <source>
        <dbReference type="ARBA" id="ARBA00004828"/>
    </source>
</evidence>
<keyword evidence="5" id="KW-0808">Transferase</keyword>
<dbReference type="PANTHER" id="PTHR23342">
    <property type="entry name" value="N-ACETYLGLUTAMATE SYNTHASE"/>
    <property type="match status" value="1"/>
</dbReference>
<dbReference type="EC" id="2.7.2.8" evidence="2"/>
<gene>
    <name evidence="10" type="ORF">g.15246</name>
</gene>
<dbReference type="InterPro" id="IPR001057">
    <property type="entry name" value="Glu/AcGlu_kinase"/>
</dbReference>
<dbReference type="InterPro" id="IPR041727">
    <property type="entry name" value="NAGK-C"/>
</dbReference>
<evidence type="ECO:0000256" key="7">
    <source>
        <dbReference type="ARBA" id="ARBA00022777"/>
    </source>
</evidence>
<evidence type="ECO:0000313" key="10">
    <source>
        <dbReference type="EMBL" id="JAT70465.1"/>
    </source>
</evidence>
<reference evidence="10" key="1">
    <citation type="submission" date="2015-08" db="EMBL/GenBank/DDBJ databases">
        <authorList>
            <person name="Babu N.S."/>
            <person name="Beckwith C.J."/>
            <person name="Beseler K.G."/>
            <person name="Brison A."/>
            <person name="Carone J.V."/>
            <person name="Caskin T.P."/>
            <person name="Diamond M."/>
            <person name="Durham M.E."/>
            <person name="Foxe J.M."/>
            <person name="Go M."/>
            <person name="Henderson B.A."/>
            <person name="Jones I.B."/>
            <person name="McGettigan J.A."/>
            <person name="Micheletti S.J."/>
            <person name="Nasrallah M.E."/>
            <person name="Ortiz D."/>
            <person name="Piller C.R."/>
            <person name="Privatt S.R."/>
            <person name="Schneider S.L."/>
            <person name="Sharp S."/>
            <person name="Smith T.C."/>
            <person name="Stanton J.D."/>
            <person name="Ullery H.E."/>
            <person name="Wilson R.J."/>
            <person name="Serrano M.G."/>
            <person name="Buck G."/>
            <person name="Lee V."/>
            <person name="Wang Y."/>
            <person name="Carvalho R."/>
            <person name="Voegtly L."/>
            <person name="Shi R."/>
            <person name="Duckworth R."/>
            <person name="Johnson A."/>
            <person name="Loviza R."/>
            <person name="Walstead R."/>
            <person name="Shah Z."/>
            <person name="Kiflezghi M."/>
            <person name="Wade K."/>
            <person name="Ball S.L."/>
            <person name="Bradley K.W."/>
            <person name="Asai D.J."/>
            <person name="Bowman C.A."/>
            <person name="Russell D.A."/>
            <person name="Pope W.H."/>
            <person name="Jacobs-Sera D."/>
            <person name="Hendrix R.W."/>
            <person name="Hatfull G.F."/>
        </authorList>
    </citation>
    <scope>NUCLEOTIDE SEQUENCE</scope>
</reference>
<proteinExistence type="inferred from homology"/>
<dbReference type="GO" id="GO:0006526">
    <property type="term" value="P:L-arginine biosynthetic process"/>
    <property type="evidence" value="ECO:0007669"/>
    <property type="project" value="UniProtKB-KW"/>
</dbReference>
<dbReference type="PANTHER" id="PTHR23342:SF0">
    <property type="entry name" value="N-ACETYLGLUTAMATE SYNTHASE, MITOCHONDRIAL"/>
    <property type="match status" value="1"/>
</dbReference>
<evidence type="ECO:0000256" key="3">
    <source>
        <dbReference type="ARBA" id="ARBA00022571"/>
    </source>
</evidence>
<feature type="domain" description="Aspartate/glutamate/uridylate kinase" evidence="9">
    <location>
        <begin position="109"/>
        <end position="346"/>
    </location>
</feature>
<dbReference type="EMBL" id="GDKF01008157">
    <property type="protein sequence ID" value="JAT70465.1"/>
    <property type="molecule type" value="Transcribed_RNA"/>
</dbReference>
<comment type="pathway">
    <text evidence="1">Amino-acid biosynthesis; L-arginine biosynthesis; N(2)-acetyl-L-ornithine from L-glutamate: step 2/4.</text>
</comment>
<keyword evidence="8" id="KW-0067">ATP-binding</keyword>
<evidence type="ECO:0000256" key="8">
    <source>
        <dbReference type="ARBA" id="ARBA00022840"/>
    </source>
</evidence>
<dbReference type="SUPFAM" id="SSF53633">
    <property type="entry name" value="Carbamate kinase-like"/>
    <property type="match status" value="1"/>
</dbReference>
<protein>
    <recommendedName>
        <fullName evidence="2">acetylglutamate kinase</fullName>
        <ecNumber evidence="2">2.7.2.8</ecNumber>
    </recommendedName>
</protein>
<evidence type="ECO:0000256" key="2">
    <source>
        <dbReference type="ARBA" id="ARBA00013065"/>
    </source>
</evidence>
<dbReference type="Pfam" id="PF00696">
    <property type="entry name" value="AA_kinase"/>
    <property type="match status" value="1"/>
</dbReference>
<dbReference type="GO" id="GO:0009534">
    <property type="term" value="C:chloroplast thylakoid"/>
    <property type="evidence" value="ECO:0007669"/>
    <property type="project" value="TreeGrafter"/>
</dbReference>
<dbReference type="InterPro" id="IPR036393">
    <property type="entry name" value="AceGlu_kinase-like_sf"/>
</dbReference>
<keyword evidence="3" id="KW-0055">Arginine biosynthesis</keyword>
<dbReference type="InterPro" id="IPR004662">
    <property type="entry name" value="AcgluKinase_fam"/>
</dbReference>
<keyword evidence="6" id="KW-0547">Nucleotide-binding</keyword>
<dbReference type="HAMAP" id="MF_00082">
    <property type="entry name" value="ArgB"/>
    <property type="match status" value="1"/>
</dbReference>
<keyword evidence="4" id="KW-0028">Amino-acid biosynthesis</keyword>
<evidence type="ECO:0000256" key="4">
    <source>
        <dbReference type="ARBA" id="ARBA00022605"/>
    </source>
</evidence>
<dbReference type="NCBIfam" id="TIGR00761">
    <property type="entry name" value="argB"/>
    <property type="match status" value="1"/>
</dbReference>
<sequence>KAHRTHPKSPDLHLACFRSQGLIVGCGMSASIQGTHLVGGISRGWTPVRPIHRHNPPFLRAGRCLSQALRCQGASTAAETIAKTERFSALDRVSILSEALPYLQRFRGKTVVIKYGGAAMKDPTLKAGVVADLVLLATVGIRPVLVHGGGPEINIWLTKLGIEPNFKNGLRVTDEATMDVVEMVLGGRVNKSLVTLIQQSGGRAVGLCGKDSDIILARQMVEKEIGFVGEVTGVRSDLIKTLVADDYIPVVASVASNGAGQALNVNADTAAGEIAAALQAEKLILMTDVAGILHDRNDPSSIYRVLTLRGCAELVGQGIIAGGMIPKVDCCIRSLSQGVRATHIIDGRQKHSLLMELLTDEGVGTMITG</sequence>
<feature type="non-terminal residue" evidence="10">
    <location>
        <position position="1"/>
    </location>
</feature>
<dbReference type="GO" id="GO:0005524">
    <property type="term" value="F:ATP binding"/>
    <property type="evidence" value="ECO:0007669"/>
    <property type="project" value="UniProtKB-KW"/>
</dbReference>
<dbReference type="InterPro" id="IPR037528">
    <property type="entry name" value="ArgB"/>
</dbReference>
<keyword evidence="7" id="KW-0418">Kinase</keyword>
<name>A0A1D1ZUP2_AUXPR</name>
<dbReference type="Gene3D" id="3.40.1160.10">
    <property type="entry name" value="Acetylglutamate kinase-like"/>
    <property type="match status" value="1"/>
</dbReference>
<dbReference type="AlphaFoldDB" id="A0A1D1ZUP2"/>
<dbReference type="InterPro" id="IPR001048">
    <property type="entry name" value="Asp/Glu/Uridylate_kinase"/>
</dbReference>
<dbReference type="CDD" id="cd04250">
    <property type="entry name" value="AAK_NAGK-C"/>
    <property type="match status" value="1"/>
</dbReference>
<evidence type="ECO:0000256" key="6">
    <source>
        <dbReference type="ARBA" id="ARBA00022741"/>
    </source>
</evidence>
<accession>A0A1D1ZUP2</accession>
<evidence type="ECO:0000259" key="9">
    <source>
        <dbReference type="Pfam" id="PF00696"/>
    </source>
</evidence>
<dbReference type="GO" id="GO:0003991">
    <property type="term" value="F:acetylglutamate kinase activity"/>
    <property type="evidence" value="ECO:0007669"/>
    <property type="project" value="UniProtKB-EC"/>
</dbReference>
<dbReference type="PRINTS" id="PR00474">
    <property type="entry name" value="GLU5KINASE"/>
</dbReference>
<evidence type="ECO:0000256" key="5">
    <source>
        <dbReference type="ARBA" id="ARBA00022679"/>
    </source>
</evidence>
<organism evidence="10">
    <name type="scientific">Auxenochlorella protothecoides</name>
    <name type="common">Green microalga</name>
    <name type="synonym">Chlorella protothecoides</name>
    <dbReference type="NCBI Taxonomy" id="3075"/>
    <lineage>
        <taxon>Eukaryota</taxon>
        <taxon>Viridiplantae</taxon>
        <taxon>Chlorophyta</taxon>
        <taxon>core chlorophytes</taxon>
        <taxon>Trebouxiophyceae</taxon>
        <taxon>Chlorellales</taxon>
        <taxon>Chlorellaceae</taxon>
        <taxon>Auxenochlorella</taxon>
    </lineage>
</organism>